<dbReference type="RefSeq" id="XP_045959199.1">
    <property type="nucleotide sequence ID" value="XM_046095567.1"/>
</dbReference>
<gene>
    <name evidence="1" type="ORF">BKA67DRAFT_221446</name>
</gene>
<name>A0A9P8UN31_9PEZI</name>
<sequence>MILNKGLKPAAASQRFAGLYASVNPTPRLPGLGKRCLATLTSTTAAPPARWLADLKTRLGKCIIFGCSPAEVQRAAAVLRALGTEWRTLAAGSEGFLTGGRRGLEGQAVVWGEMDSFQHVNNTTYIRYAESARVNWITHFASRDPSRASEWKSLMSPKAVGLILKSIKADYKFPLMYPDRVSVYHKLRSLPTPSDTSLILDCVILSHKHRRIAARTEEDVVIYDYKTARKTVMPPFIMEVFQDTFRQQQEETNRSRARIWQLIKEVESLERETWDREGAVEDTGAAGNKLP</sequence>
<dbReference type="InterPro" id="IPR029069">
    <property type="entry name" value="HotDog_dom_sf"/>
</dbReference>
<evidence type="ECO:0000313" key="2">
    <source>
        <dbReference type="Proteomes" id="UP000758603"/>
    </source>
</evidence>
<dbReference type="AlphaFoldDB" id="A0A9P8UN31"/>
<evidence type="ECO:0000313" key="1">
    <source>
        <dbReference type="EMBL" id="KAH6654934.1"/>
    </source>
</evidence>
<dbReference type="Gene3D" id="3.10.129.10">
    <property type="entry name" value="Hotdog Thioesterase"/>
    <property type="match status" value="1"/>
</dbReference>
<dbReference type="CDD" id="cd00586">
    <property type="entry name" value="4HBT"/>
    <property type="match status" value="1"/>
</dbReference>
<dbReference type="OrthoDB" id="5538558at2759"/>
<protein>
    <submittedName>
        <fullName evidence="1">Thioesterase-like superfamily-domain-containing protein</fullName>
    </submittedName>
</protein>
<dbReference type="SUPFAM" id="SSF54637">
    <property type="entry name" value="Thioesterase/thiol ester dehydrase-isomerase"/>
    <property type="match status" value="1"/>
</dbReference>
<accession>A0A9P8UN31</accession>
<dbReference type="Pfam" id="PF13279">
    <property type="entry name" value="4HBT_2"/>
    <property type="match status" value="1"/>
</dbReference>
<dbReference type="PANTHER" id="PTHR31793:SF39">
    <property type="entry name" value="THIOESTERASE_THIOL ESTER DEHYDRASE-ISOMERASE"/>
    <property type="match status" value="1"/>
</dbReference>
<dbReference type="EMBL" id="JAGPXC010000003">
    <property type="protein sequence ID" value="KAH6654934.1"/>
    <property type="molecule type" value="Genomic_DNA"/>
</dbReference>
<dbReference type="PANTHER" id="PTHR31793">
    <property type="entry name" value="4-HYDROXYBENZOYL-COA THIOESTERASE FAMILY MEMBER"/>
    <property type="match status" value="1"/>
</dbReference>
<reference evidence="1" key="1">
    <citation type="journal article" date="2021" name="Nat. Commun.">
        <title>Genetic determinants of endophytism in the Arabidopsis root mycobiome.</title>
        <authorList>
            <person name="Mesny F."/>
            <person name="Miyauchi S."/>
            <person name="Thiergart T."/>
            <person name="Pickel B."/>
            <person name="Atanasova L."/>
            <person name="Karlsson M."/>
            <person name="Huettel B."/>
            <person name="Barry K.W."/>
            <person name="Haridas S."/>
            <person name="Chen C."/>
            <person name="Bauer D."/>
            <person name="Andreopoulos W."/>
            <person name="Pangilinan J."/>
            <person name="LaButti K."/>
            <person name="Riley R."/>
            <person name="Lipzen A."/>
            <person name="Clum A."/>
            <person name="Drula E."/>
            <person name="Henrissat B."/>
            <person name="Kohler A."/>
            <person name="Grigoriev I.V."/>
            <person name="Martin F.M."/>
            <person name="Hacquard S."/>
        </authorList>
    </citation>
    <scope>NUCLEOTIDE SEQUENCE</scope>
    <source>
        <strain evidence="1">MPI-SDFR-AT-0073</strain>
    </source>
</reference>
<comment type="caution">
    <text evidence="1">The sequence shown here is derived from an EMBL/GenBank/DDBJ whole genome shotgun (WGS) entry which is preliminary data.</text>
</comment>
<dbReference type="GO" id="GO:0047617">
    <property type="term" value="F:fatty acyl-CoA hydrolase activity"/>
    <property type="evidence" value="ECO:0007669"/>
    <property type="project" value="TreeGrafter"/>
</dbReference>
<organism evidence="1 2">
    <name type="scientific">Truncatella angustata</name>
    <dbReference type="NCBI Taxonomy" id="152316"/>
    <lineage>
        <taxon>Eukaryota</taxon>
        <taxon>Fungi</taxon>
        <taxon>Dikarya</taxon>
        <taxon>Ascomycota</taxon>
        <taxon>Pezizomycotina</taxon>
        <taxon>Sordariomycetes</taxon>
        <taxon>Xylariomycetidae</taxon>
        <taxon>Amphisphaeriales</taxon>
        <taxon>Sporocadaceae</taxon>
        <taxon>Truncatella</taxon>
    </lineage>
</organism>
<proteinExistence type="predicted"/>
<dbReference type="GeneID" id="70124460"/>
<dbReference type="Proteomes" id="UP000758603">
    <property type="component" value="Unassembled WGS sequence"/>
</dbReference>
<dbReference type="InterPro" id="IPR050563">
    <property type="entry name" value="4-hydroxybenzoyl-CoA_TE"/>
</dbReference>
<keyword evidence="2" id="KW-1185">Reference proteome</keyword>